<dbReference type="Proteomes" id="UP001652431">
    <property type="component" value="Unassembled WGS sequence"/>
</dbReference>
<evidence type="ECO:0000259" key="5">
    <source>
        <dbReference type="PROSITE" id="PS50931"/>
    </source>
</evidence>
<keyword evidence="3" id="KW-0238">DNA-binding</keyword>
<name>A0ABT2RPN1_9FIRM</name>
<protein>
    <submittedName>
        <fullName evidence="6">LysR family transcriptional regulator</fullName>
    </submittedName>
</protein>
<proteinExistence type="inferred from homology"/>
<dbReference type="InterPro" id="IPR036390">
    <property type="entry name" value="WH_DNA-bd_sf"/>
</dbReference>
<dbReference type="InterPro" id="IPR050950">
    <property type="entry name" value="HTH-type_LysR_regulators"/>
</dbReference>
<feature type="domain" description="HTH lysR-type" evidence="5">
    <location>
        <begin position="9"/>
        <end position="60"/>
    </location>
</feature>
<organism evidence="6 7">
    <name type="scientific">Dorea acetigenes</name>
    <dbReference type="NCBI Taxonomy" id="2981787"/>
    <lineage>
        <taxon>Bacteria</taxon>
        <taxon>Bacillati</taxon>
        <taxon>Bacillota</taxon>
        <taxon>Clostridia</taxon>
        <taxon>Lachnospirales</taxon>
        <taxon>Lachnospiraceae</taxon>
        <taxon>Dorea</taxon>
    </lineage>
</organism>
<evidence type="ECO:0000256" key="3">
    <source>
        <dbReference type="ARBA" id="ARBA00023125"/>
    </source>
</evidence>
<evidence type="ECO:0000313" key="6">
    <source>
        <dbReference type="EMBL" id="MCU6687328.1"/>
    </source>
</evidence>
<dbReference type="PANTHER" id="PTHR30419">
    <property type="entry name" value="HTH-TYPE TRANSCRIPTIONAL REGULATOR YBHD"/>
    <property type="match status" value="1"/>
</dbReference>
<sequence>MDVNFEYYKVFYYVAKYENITKAAGVLKSNQPNVTRIIKLLESQLNCRLFIREPRGLQLTKEGEMLYSHVEIACQHLLSAEAEINDRETECKGTVEIGATETGLHLFLLRTLHGFKIKYPEIKIKIRNNSTPEILKALHNGKIDFAVVTTPFAVSENLCCETMLEFKEILVGGEDYADVAEKKLKLSELHEYSLIGLGSETGTYRFYKNLFEEHQVDYELDMEVATSDLILPLIQNNLGIGFVAEELTAPLLEEGKLVQISPDVEVPARKIQMVWDKGRGRSHAADILCKYLENNIKGRT</sequence>
<dbReference type="SUPFAM" id="SSF53850">
    <property type="entry name" value="Periplasmic binding protein-like II"/>
    <property type="match status" value="1"/>
</dbReference>
<dbReference type="PANTHER" id="PTHR30419:SF8">
    <property type="entry name" value="NITROGEN ASSIMILATION TRANSCRIPTIONAL ACTIVATOR-RELATED"/>
    <property type="match status" value="1"/>
</dbReference>
<dbReference type="PROSITE" id="PS50931">
    <property type="entry name" value="HTH_LYSR"/>
    <property type="match status" value="1"/>
</dbReference>
<accession>A0ABT2RPN1</accession>
<evidence type="ECO:0000256" key="1">
    <source>
        <dbReference type="ARBA" id="ARBA00009437"/>
    </source>
</evidence>
<dbReference type="InterPro" id="IPR036388">
    <property type="entry name" value="WH-like_DNA-bd_sf"/>
</dbReference>
<gene>
    <name evidence="6" type="ORF">OCV99_12400</name>
</gene>
<dbReference type="RefSeq" id="WP_158370959.1">
    <property type="nucleotide sequence ID" value="NZ_JAOQJU010000017.1"/>
</dbReference>
<dbReference type="Gene3D" id="3.40.190.290">
    <property type="match status" value="1"/>
</dbReference>
<dbReference type="Pfam" id="PF03466">
    <property type="entry name" value="LysR_substrate"/>
    <property type="match status" value="1"/>
</dbReference>
<keyword evidence="7" id="KW-1185">Reference proteome</keyword>
<dbReference type="InterPro" id="IPR005119">
    <property type="entry name" value="LysR_subst-bd"/>
</dbReference>
<dbReference type="Gene3D" id="1.10.10.10">
    <property type="entry name" value="Winged helix-like DNA-binding domain superfamily/Winged helix DNA-binding domain"/>
    <property type="match status" value="1"/>
</dbReference>
<dbReference type="InterPro" id="IPR000847">
    <property type="entry name" value="LysR_HTH_N"/>
</dbReference>
<dbReference type="SUPFAM" id="SSF46785">
    <property type="entry name" value="Winged helix' DNA-binding domain"/>
    <property type="match status" value="1"/>
</dbReference>
<keyword evidence="4" id="KW-0804">Transcription</keyword>
<evidence type="ECO:0000256" key="2">
    <source>
        <dbReference type="ARBA" id="ARBA00023015"/>
    </source>
</evidence>
<keyword evidence="2" id="KW-0805">Transcription regulation</keyword>
<evidence type="ECO:0000313" key="7">
    <source>
        <dbReference type="Proteomes" id="UP001652431"/>
    </source>
</evidence>
<reference evidence="6 7" key="1">
    <citation type="journal article" date="2021" name="ISME Commun">
        <title>Automated analysis of genomic sequences facilitates high-throughput and comprehensive description of bacteria.</title>
        <authorList>
            <person name="Hitch T.C.A."/>
        </authorList>
    </citation>
    <scope>NUCLEOTIDE SEQUENCE [LARGE SCALE GENOMIC DNA]</scope>
    <source>
        <strain evidence="6 7">Sanger_03</strain>
    </source>
</reference>
<comment type="similarity">
    <text evidence="1">Belongs to the LysR transcriptional regulatory family.</text>
</comment>
<dbReference type="CDD" id="cd05466">
    <property type="entry name" value="PBP2_LTTR_substrate"/>
    <property type="match status" value="1"/>
</dbReference>
<evidence type="ECO:0000256" key="4">
    <source>
        <dbReference type="ARBA" id="ARBA00023163"/>
    </source>
</evidence>
<dbReference type="EMBL" id="JAOQJU010000017">
    <property type="protein sequence ID" value="MCU6687328.1"/>
    <property type="molecule type" value="Genomic_DNA"/>
</dbReference>
<dbReference type="Pfam" id="PF00126">
    <property type="entry name" value="HTH_1"/>
    <property type="match status" value="1"/>
</dbReference>
<comment type="caution">
    <text evidence="6">The sequence shown here is derived from an EMBL/GenBank/DDBJ whole genome shotgun (WGS) entry which is preliminary data.</text>
</comment>